<dbReference type="GO" id="GO:0003700">
    <property type="term" value="F:DNA-binding transcription factor activity"/>
    <property type="evidence" value="ECO:0007669"/>
    <property type="project" value="TreeGrafter"/>
</dbReference>
<organism evidence="6 7">
    <name type="scientific">Saccharothrix coeruleofusca</name>
    <dbReference type="NCBI Taxonomy" id="33919"/>
    <lineage>
        <taxon>Bacteria</taxon>
        <taxon>Bacillati</taxon>
        <taxon>Actinomycetota</taxon>
        <taxon>Actinomycetes</taxon>
        <taxon>Pseudonocardiales</taxon>
        <taxon>Pseudonocardiaceae</taxon>
        <taxon>Saccharothrix</taxon>
    </lineage>
</organism>
<dbReference type="Proteomes" id="UP000639606">
    <property type="component" value="Unassembled WGS sequence"/>
</dbReference>
<dbReference type="RefSeq" id="WP_189221072.1">
    <property type="nucleotide sequence ID" value="NZ_BMRG01000001.1"/>
</dbReference>
<dbReference type="Gene3D" id="1.10.10.60">
    <property type="entry name" value="Homeodomain-like"/>
    <property type="match status" value="1"/>
</dbReference>
<dbReference type="InterPro" id="IPR041347">
    <property type="entry name" value="MftR_C"/>
</dbReference>
<dbReference type="PROSITE" id="PS01081">
    <property type="entry name" value="HTH_TETR_1"/>
    <property type="match status" value="1"/>
</dbReference>
<keyword evidence="2 4" id="KW-0238">DNA-binding</keyword>
<keyword evidence="7" id="KW-1185">Reference proteome</keyword>
<evidence type="ECO:0000259" key="5">
    <source>
        <dbReference type="PROSITE" id="PS50977"/>
    </source>
</evidence>
<proteinExistence type="predicted"/>
<evidence type="ECO:0000256" key="3">
    <source>
        <dbReference type="ARBA" id="ARBA00023163"/>
    </source>
</evidence>
<dbReference type="PROSITE" id="PS50977">
    <property type="entry name" value="HTH_TETR_2"/>
    <property type="match status" value="1"/>
</dbReference>
<protein>
    <submittedName>
        <fullName evidence="6">TetR family transcriptional regulator</fullName>
    </submittedName>
</protein>
<dbReference type="Pfam" id="PF17754">
    <property type="entry name" value="TetR_C_14"/>
    <property type="match status" value="1"/>
</dbReference>
<dbReference type="AlphaFoldDB" id="A0A918AGT5"/>
<dbReference type="PANTHER" id="PTHR30055">
    <property type="entry name" value="HTH-TYPE TRANSCRIPTIONAL REGULATOR RUTR"/>
    <property type="match status" value="1"/>
</dbReference>
<dbReference type="SUPFAM" id="SSF46689">
    <property type="entry name" value="Homeodomain-like"/>
    <property type="match status" value="1"/>
</dbReference>
<feature type="DNA-binding region" description="H-T-H motif" evidence="4">
    <location>
        <begin position="37"/>
        <end position="56"/>
    </location>
</feature>
<keyword evidence="1" id="KW-0805">Transcription regulation</keyword>
<dbReference type="InterPro" id="IPR023772">
    <property type="entry name" value="DNA-bd_HTH_TetR-type_CS"/>
</dbReference>
<evidence type="ECO:0000256" key="4">
    <source>
        <dbReference type="PROSITE-ProRule" id="PRU00335"/>
    </source>
</evidence>
<reference evidence="6" key="1">
    <citation type="journal article" date="2014" name="Int. J. Syst. Evol. Microbiol.">
        <title>Complete genome sequence of Corynebacterium casei LMG S-19264T (=DSM 44701T), isolated from a smear-ripened cheese.</title>
        <authorList>
            <consortium name="US DOE Joint Genome Institute (JGI-PGF)"/>
            <person name="Walter F."/>
            <person name="Albersmeier A."/>
            <person name="Kalinowski J."/>
            <person name="Ruckert C."/>
        </authorList>
    </citation>
    <scope>NUCLEOTIDE SEQUENCE</scope>
    <source>
        <strain evidence="6">JCM 3313</strain>
    </source>
</reference>
<dbReference type="EMBL" id="BMRG01000001">
    <property type="protein sequence ID" value="GGP34567.1"/>
    <property type="molecule type" value="Genomic_DNA"/>
</dbReference>
<comment type="caution">
    <text evidence="6">The sequence shown here is derived from an EMBL/GenBank/DDBJ whole genome shotgun (WGS) entry which is preliminary data.</text>
</comment>
<feature type="domain" description="HTH tetR-type" evidence="5">
    <location>
        <begin position="14"/>
        <end position="74"/>
    </location>
</feature>
<evidence type="ECO:0000256" key="2">
    <source>
        <dbReference type="ARBA" id="ARBA00023125"/>
    </source>
</evidence>
<evidence type="ECO:0000313" key="6">
    <source>
        <dbReference type="EMBL" id="GGP34567.1"/>
    </source>
</evidence>
<dbReference type="Gene3D" id="1.10.357.10">
    <property type="entry name" value="Tetracycline Repressor, domain 2"/>
    <property type="match status" value="1"/>
</dbReference>
<accession>A0A918AGT5</accession>
<sequence>MDASRPGLRERTRRMMRAEIGSVAERLFLDQGFDATTMDQVAAEAGISRRTLFRYFDTKEDIVLDGLVERGHVLKEALESRPADEPPWQALRAAFLAQRDDPRNAPESLAKMSKMLETPSLRARMVEKQRQWVALLAPEVQRRLGAPPGPQPDPRAEALVLCALVCLDVAVETWVRAGGEGDVARIYDEVAAAVRG</sequence>
<dbReference type="InterPro" id="IPR009057">
    <property type="entry name" value="Homeodomain-like_sf"/>
</dbReference>
<dbReference type="PANTHER" id="PTHR30055:SF238">
    <property type="entry name" value="MYCOFACTOCIN BIOSYNTHESIS TRANSCRIPTIONAL REGULATOR MFTR-RELATED"/>
    <property type="match status" value="1"/>
</dbReference>
<dbReference type="GO" id="GO:0000976">
    <property type="term" value="F:transcription cis-regulatory region binding"/>
    <property type="evidence" value="ECO:0007669"/>
    <property type="project" value="TreeGrafter"/>
</dbReference>
<reference evidence="6" key="2">
    <citation type="submission" date="2020-09" db="EMBL/GenBank/DDBJ databases">
        <authorList>
            <person name="Sun Q."/>
            <person name="Ohkuma M."/>
        </authorList>
    </citation>
    <scope>NUCLEOTIDE SEQUENCE</scope>
    <source>
        <strain evidence="6">JCM 3313</strain>
    </source>
</reference>
<dbReference type="InterPro" id="IPR050109">
    <property type="entry name" value="HTH-type_TetR-like_transc_reg"/>
</dbReference>
<name>A0A918AGT5_9PSEU</name>
<evidence type="ECO:0000256" key="1">
    <source>
        <dbReference type="ARBA" id="ARBA00023015"/>
    </source>
</evidence>
<dbReference type="Pfam" id="PF00440">
    <property type="entry name" value="TetR_N"/>
    <property type="match status" value="1"/>
</dbReference>
<gene>
    <name evidence="6" type="ORF">GCM10010185_01520</name>
</gene>
<evidence type="ECO:0000313" key="7">
    <source>
        <dbReference type="Proteomes" id="UP000639606"/>
    </source>
</evidence>
<dbReference type="InterPro" id="IPR001647">
    <property type="entry name" value="HTH_TetR"/>
</dbReference>
<keyword evidence="3" id="KW-0804">Transcription</keyword>
<dbReference type="PRINTS" id="PR00455">
    <property type="entry name" value="HTHTETR"/>
</dbReference>